<dbReference type="Proteomes" id="UP000064007">
    <property type="component" value="Chromosome 1"/>
</dbReference>
<dbReference type="EC" id="2.7.1.170" evidence="1"/>
<comment type="pathway">
    <text evidence="1">Cell wall biogenesis; peptidoglycan recycling.</text>
</comment>
<protein>
    <recommendedName>
        <fullName evidence="1">Anhydro-N-acetylmuramic acid kinase</fullName>
        <ecNumber evidence="1">2.7.1.170</ecNumber>
    </recommendedName>
    <alternativeName>
        <fullName evidence="1">AnhMurNAc kinase</fullName>
    </alternativeName>
</protein>
<sequence>MENSGNKPFTILHMNELFIGLMSGTSLDGMDAVLVNFGDSPQDIKIMGHSYVPYEDTLKKSLLGLHLPYTNELEDSLIAGNILSQKAYQAIEALLKKTGTTPKDVKAIGFHGQTIRHQPQKGFTLQIGNPALLAELSYINVIADFRSRDVAAGGQGAPLVPAFHKEIFSHPTTHRAIVNIGGIANITLLNPETSVSGFDSGPGNLLLDHWSQKHLRKAFDEDGSWAKEGELIQTLLDAFFKDSYFEKTAPKSTGRDHFNEAWLNKHLQKSYPTHDIQRTLLELTALSISKAIGTHNANIIEIYLCGGGALNSFLVERLKSLMPQIKIQLTDALGMPTQHVEAAAFAWLAKQTLFLKAGNLPQVTGAKGLRILGAIYPA</sequence>
<comment type="catalytic activity">
    <reaction evidence="1">
        <text>1,6-anhydro-N-acetyl-beta-muramate + ATP + H2O = N-acetyl-D-muramate 6-phosphate + ADP + H(+)</text>
        <dbReference type="Rhea" id="RHEA:24952"/>
        <dbReference type="ChEBI" id="CHEBI:15377"/>
        <dbReference type="ChEBI" id="CHEBI:15378"/>
        <dbReference type="ChEBI" id="CHEBI:30616"/>
        <dbReference type="ChEBI" id="CHEBI:58690"/>
        <dbReference type="ChEBI" id="CHEBI:58722"/>
        <dbReference type="ChEBI" id="CHEBI:456216"/>
        <dbReference type="EC" id="2.7.1.170"/>
    </reaction>
</comment>
<proteinExistence type="inferred from homology"/>
<dbReference type="UniPathway" id="UPA00544"/>
<dbReference type="EMBL" id="LN827929">
    <property type="protein sequence ID" value="CEZ18956.1"/>
    <property type="molecule type" value="Genomic_DNA"/>
</dbReference>
<dbReference type="NCBIfam" id="NF007139">
    <property type="entry name" value="PRK09585.1-3"/>
    <property type="match status" value="1"/>
</dbReference>
<organism evidence="2 3">
    <name type="scientific">Candidatus Methylopumilus planktonicus</name>
    <dbReference type="NCBI Taxonomy" id="1581557"/>
    <lineage>
        <taxon>Bacteria</taxon>
        <taxon>Pseudomonadati</taxon>
        <taxon>Pseudomonadota</taxon>
        <taxon>Betaproteobacteria</taxon>
        <taxon>Nitrosomonadales</taxon>
        <taxon>Methylophilaceae</taxon>
        <taxon>Candidatus Methylopumilus</taxon>
    </lineage>
</organism>
<keyword evidence="1" id="KW-0119">Carbohydrate metabolism</keyword>
<dbReference type="HAMAP" id="MF_01270">
    <property type="entry name" value="AnhMurNAc_kinase"/>
    <property type="match status" value="1"/>
</dbReference>
<keyword evidence="1 2" id="KW-0418">Kinase</keyword>
<name>A0A0D6ETL9_9PROT</name>
<dbReference type="InterPro" id="IPR043129">
    <property type="entry name" value="ATPase_NBD"/>
</dbReference>
<dbReference type="STRING" id="1581557.BN1208_0060"/>
<dbReference type="SUPFAM" id="SSF53067">
    <property type="entry name" value="Actin-like ATPase domain"/>
    <property type="match status" value="1"/>
</dbReference>
<dbReference type="Gene3D" id="3.30.420.40">
    <property type="match status" value="2"/>
</dbReference>
<reference evidence="3" key="1">
    <citation type="submission" date="2014-12" db="EMBL/GenBank/DDBJ databases">
        <authorList>
            <person name="Salcher M.M."/>
        </authorList>
    </citation>
    <scope>NUCLEOTIDE SEQUENCE [LARGE SCALE GENOMIC DNA]</scope>
    <source>
        <strain evidence="3">MMS-10A-171</strain>
    </source>
</reference>
<dbReference type="GO" id="GO:0005524">
    <property type="term" value="F:ATP binding"/>
    <property type="evidence" value="ECO:0007669"/>
    <property type="project" value="UniProtKB-UniRule"/>
</dbReference>
<comment type="similarity">
    <text evidence="1">Belongs to the anhydro-N-acetylmuramic acid kinase family.</text>
</comment>
<dbReference type="UniPathway" id="UPA00343"/>
<dbReference type="Pfam" id="PF03702">
    <property type="entry name" value="AnmK"/>
    <property type="match status" value="1"/>
</dbReference>
<dbReference type="CDD" id="cd24050">
    <property type="entry name" value="ASKHA_NBD_ANMK"/>
    <property type="match status" value="1"/>
</dbReference>
<evidence type="ECO:0000313" key="3">
    <source>
        <dbReference type="Proteomes" id="UP000064007"/>
    </source>
</evidence>
<dbReference type="GO" id="GO:0016301">
    <property type="term" value="F:kinase activity"/>
    <property type="evidence" value="ECO:0007669"/>
    <property type="project" value="UniProtKB-KW"/>
</dbReference>
<evidence type="ECO:0000256" key="1">
    <source>
        <dbReference type="HAMAP-Rule" id="MF_01270"/>
    </source>
</evidence>
<dbReference type="InterPro" id="IPR005338">
    <property type="entry name" value="Anhydro_N_Ac-Mur_kinase"/>
</dbReference>
<dbReference type="GO" id="GO:0009254">
    <property type="term" value="P:peptidoglycan turnover"/>
    <property type="evidence" value="ECO:0007669"/>
    <property type="project" value="UniProtKB-UniRule"/>
</dbReference>
<accession>A0A0D6ETL9</accession>
<keyword evidence="1" id="KW-0547">Nucleotide-binding</keyword>
<dbReference type="HOGENOM" id="CLU_038782_0_0_4"/>
<evidence type="ECO:0000313" key="2">
    <source>
        <dbReference type="EMBL" id="CEZ18956.1"/>
    </source>
</evidence>
<dbReference type="KEGG" id="mbat:BN1208_0060"/>
<dbReference type="AlphaFoldDB" id="A0A0D6ETL9"/>
<keyword evidence="3" id="KW-1185">Reference proteome</keyword>
<dbReference type="GO" id="GO:0006040">
    <property type="term" value="P:amino sugar metabolic process"/>
    <property type="evidence" value="ECO:0007669"/>
    <property type="project" value="InterPro"/>
</dbReference>
<comment type="function">
    <text evidence="1">Catalyzes the specific phosphorylation of 1,6-anhydro-N-acetylmuramic acid (anhMurNAc) with the simultaneous cleavage of the 1,6-anhydro ring, generating MurNAc-6-P. Is required for the utilization of anhMurNAc either imported from the medium or derived from its own cell wall murein, and thus plays a role in cell wall recycling.</text>
</comment>
<comment type="pathway">
    <text evidence="1">Amino-sugar metabolism; 1,6-anhydro-N-acetylmuramate degradation.</text>
</comment>
<keyword evidence="1" id="KW-0067">ATP-binding</keyword>
<dbReference type="GO" id="GO:0097175">
    <property type="term" value="P:1,6-anhydro-N-acetyl-beta-muramic acid catabolic process"/>
    <property type="evidence" value="ECO:0007669"/>
    <property type="project" value="UniProtKB-UniRule"/>
</dbReference>
<dbReference type="PANTHER" id="PTHR30605">
    <property type="entry name" value="ANHYDRO-N-ACETYLMURAMIC ACID KINASE"/>
    <property type="match status" value="1"/>
</dbReference>
<keyword evidence="1 2" id="KW-0808">Transferase</keyword>
<dbReference type="PANTHER" id="PTHR30605:SF0">
    <property type="entry name" value="ANHYDRO-N-ACETYLMURAMIC ACID KINASE"/>
    <property type="match status" value="1"/>
</dbReference>
<gene>
    <name evidence="1 2" type="primary">anmK</name>
    <name evidence="2" type="ORF">BN1208_0060</name>
</gene>
<feature type="binding site" evidence="1">
    <location>
        <begin position="24"/>
        <end position="31"/>
    </location>
    <ligand>
        <name>ATP</name>
        <dbReference type="ChEBI" id="CHEBI:30616"/>
    </ligand>
</feature>
<dbReference type="GO" id="GO:0016773">
    <property type="term" value="F:phosphotransferase activity, alcohol group as acceptor"/>
    <property type="evidence" value="ECO:0007669"/>
    <property type="project" value="UniProtKB-UniRule"/>
</dbReference>